<name>A0ABD2PY69_9PLAT</name>
<dbReference type="AlphaFoldDB" id="A0ABD2PY69"/>
<proteinExistence type="predicted"/>
<feature type="coiled-coil region" evidence="1">
    <location>
        <begin position="405"/>
        <end position="439"/>
    </location>
</feature>
<protein>
    <submittedName>
        <fullName evidence="2">Uncharacterized protein</fullName>
    </submittedName>
</protein>
<accession>A0ABD2PY69</accession>
<reference evidence="2 3" key="1">
    <citation type="submission" date="2024-11" db="EMBL/GenBank/DDBJ databases">
        <title>Adaptive evolution of stress response genes in parasites aligns with host niche diversity.</title>
        <authorList>
            <person name="Hahn C."/>
            <person name="Resl P."/>
        </authorList>
    </citation>
    <scope>NUCLEOTIDE SEQUENCE [LARGE SCALE GENOMIC DNA]</scope>
    <source>
        <strain evidence="2">EGGRZ-B1_66</strain>
        <tissue evidence="2">Body</tissue>
    </source>
</reference>
<feature type="coiled-coil region" evidence="1">
    <location>
        <begin position="42"/>
        <end position="83"/>
    </location>
</feature>
<feature type="coiled-coil region" evidence="1">
    <location>
        <begin position="122"/>
        <end position="156"/>
    </location>
</feature>
<dbReference type="Proteomes" id="UP001626550">
    <property type="component" value="Unassembled WGS sequence"/>
</dbReference>
<comment type="caution">
    <text evidence="2">The sequence shown here is derived from an EMBL/GenBank/DDBJ whole genome shotgun (WGS) entry which is preliminary data.</text>
</comment>
<dbReference type="EMBL" id="JBJKFK010001832">
    <property type="protein sequence ID" value="KAL3312145.1"/>
    <property type="molecule type" value="Genomic_DNA"/>
</dbReference>
<feature type="coiled-coil region" evidence="1">
    <location>
        <begin position="548"/>
        <end position="575"/>
    </location>
</feature>
<keyword evidence="1" id="KW-0175">Coiled coil</keyword>
<sequence length="776" mass="89488">MDTSPFGKTGFRDDTPLNSGKRFFYSAMNEYKIIICQKEDEITKLRVKLSQYEETCMEAETESDLYRERVKQLTDMVETLNARIRERDIQLNDIHDELTSLYDRQKILEKSHQDTEYLREKLNKTQEKLLNLQTSTIRLQNENEELKRKIKRFTIVREYPRNAEIIRQRVDQLTNTLKLADTTIANHRIVQSHVTLKELTHLSYSQGDNRTVSELKEVDSLSQEAFPDSSENLGLVLENEELKMTKLRLKEVDIAHQEALSTINNLNAQVEEILVTSNSTKQELLSEIAKEKLISSTRGNKLALIELRLQSLEAELEVQTKETHKVQSNMDKMILSLNNQIEGLESDLSHAREENQNLFTAKSSLIQENSLLKANVATIKSSLVNGKVEEKKLRQEMDDKISVLKENHKMKINKDESKIEDLTDQLIMEKNQNASLLAKTSEMESRLIETQGRLTKVTSNWQKAERNVQEFEFEVSNTRDLIQKLKHKNTCLTEELASRNEKLGILEEHSSALDDRLRIAIRAVKESEDLKFQLDLSKSHQQEVVGKMVRLEYENQELQQRIDMLNQQKQAQKAEQACSTRSLSSLELFDRSLFRKSSASSTELNGHYSTSSAKPAVNENVYQEWPPYSRSTNFYDDQEQFKQPLDTSHTRKRVARSILSPWDDVSDSMEWKDVPKSPKGMIVKPVLKQLSPMDKEKLLSTYKQLARSHHSCNPEPPVKAISGSQLSLPSSLPLAHQSEVIVLPSGDECHISPKKKARTSELFSRFRRGKVLKFKD</sequence>
<evidence type="ECO:0000256" key="1">
    <source>
        <dbReference type="SAM" id="Coils"/>
    </source>
</evidence>
<organism evidence="2 3">
    <name type="scientific">Cichlidogyrus casuarinus</name>
    <dbReference type="NCBI Taxonomy" id="1844966"/>
    <lineage>
        <taxon>Eukaryota</taxon>
        <taxon>Metazoa</taxon>
        <taxon>Spiralia</taxon>
        <taxon>Lophotrochozoa</taxon>
        <taxon>Platyhelminthes</taxon>
        <taxon>Monogenea</taxon>
        <taxon>Monopisthocotylea</taxon>
        <taxon>Dactylogyridea</taxon>
        <taxon>Ancyrocephalidae</taxon>
        <taxon>Cichlidogyrus</taxon>
    </lineage>
</organism>
<evidence type="ECO:0000313" key="3">
    <source>
        <dbReference type="Proteomes" id="UP001626550"/>
    </source>
</evidence>
<keyword evidence="3" id="KW-1185">Reference proteome</keyword>
<gene>
    <name evidence="2" type="ORF">Ciccas_009269</name>
</gene>
<evidence type="ECO:0000313" key="2">
    <source>
        <dbReference type="EMBL" id="KAL3312145.1"/>
    </source>
</evidence>
<feature type="coiled-coil region" evidence="1">
    <location>
        <begin position="302"/>
        <end position="361"/>
    </location>
</feature>